<dbReference type="PROSITE" id="PS51898">
    <property type="entry name" value="TYR_RECOMBINASE"/>
    <property type="match status" value="1"/>
</dbReference>
<dbReference type="eggNOG" id="COG0582">
    <property type="taxonomic scope" value="Bacteria"/>
</dbReference>
<dbReference type="InterPro" id="IPR002104">
    <property type="entry name" value="Integrase_catalytic"/>
</dbReference>
<dbReference type="Pfam" id="PF00589">
    <property type="entry name" value="Phage_integrase"/>
    <property type="match status" value="1"/>
</dbReference>
<gene>
    <name evidence="3" type="ordered locus">SYNW1748</name>
</gene>
<evidence type="ECO:0000259" key="2">
    <source>
        <dbReference type="PROSITE" id="PS51898"/>
    </source>
</evidence>
<dbReference type="InterPro" id="IPR013762">
    <property type="entry name" value="Integrase-like_cat_sf"/>
</dbReference>
<dbReference type="GO" id="GO:0006310">
    <property type="term" value="P:DNA recombination"/>
    <property type="evidence" value="ECO:0007669"/>
    <property type="project" value="UniProtKB-KW"/>
</dbReference>
<dbReference type="GO" id="GO:0003677">
    <property type="term" value="F:DNA binding"/>
    <property type="evidence" value="ECO:0007669"/>
    <property type="project" value="InterPro"/>
</dbReference>
<dbReference type="STRING" id="84588.SYNW1748"/>
<dbReference type="AlphaFoldDB" id="Q7U5F9"/>
<dbReference type="SUPFAM" id="SSF56349">
    <property type="entry name" value="DNA breaking-rejoining enzymes"/>
    <property type="match status" value="1"/>
</dbReference>
<dbReference type="InterPro" id="IPR011010">
    <property type="entry name" value="DNA_brk_join_enz"/>
</dbReference>
<organism evidence="3 4">
    <name type="scientific">Parasynechococcus marenigrum (strain WH8102)</name>
    <dbReference type="NCBI Taxonomy" id="84588"/>
    <lineage>
        <taxon>Bacteria</taxon>
        <taxon>Bacillati</taxon>
        <taxon>Cyanobacteriota</taxon>
        <taxon>Cyanophyceae</taxon>
        <taxon>Synechococcales</taxon>
        <taxon>Prochlorococcaceae</taxon>
        <taxon>Parasynechococcus</taxon>
        <taxon>Parasynechococcus marenigrum</taxon>
    </lineage>
</organism>
<keyword evidence="1" id="KW-0233">DNA recombination</keyword>
<evidence type="ECO:0000313" key="3">
    <source>
        <dbReference type="EMBL" id="CAE08263.1"/>
    </source>
</evidence>
<dbReference type="EMBL" id="BX569693">
    <property type="protein sequence ID" value="CAE08263.1"/>
    <property type="molecule type" value="Genomic_DNA"/>
</dbReference>
<dbReference type="Proteomes" id="UP000001422">
    <property type="component" value="Chromosome"/>
</dbReference>
<dbReference type="CDD" id="cd00796">
    <property type="entry name" value="INT_Rci_Hp1_C"/>
    <property type="match status" value="1"/>
</dbReference>
<reference evidence="3 4" key="1">
    <citation type="journal article" date="2003" name="Nature">
        <title>The genome of a motile marine Synechococcus.</title>
        <authorList>
            <person name="Palenik B."/>
            <person name="Brahamsha B."/>
            <person name="Larimer F."/>
            <person name="Land M."/>
            <person name="Hauser L."/>
            <person name="Chain P."/>
            <person name="Lamerdin J."/>
            <person name="Regala W."/>
            <person name="Allen E.A."/>
            <person name="McCarren J."/>
            <person name="Paulsen I."/>
            <person name="Dufresne A."/>
            <person name="Partensky F."/>
            <person name="Webb E."/>
            <person name="Waterbury J."/>
        </authorList>
    </citation>
    <scope>NUCLEOTIDE SEQUENCE [LARGE SCALE GENOMIC DNA]</scope>
    <source>
        <strain evidence="3 4">WH8102</strain>
    </source>
</reference>
<evidence type="ECO:0000256" key="1">
    <source>
        <dbReference type="ARBA" id="ARBA00023172"/>
    </source>
</evidence>
<dbReference type="Gene3D" id="1.10.443.10">
    <property type="entry name" value="Intergrase catalytic core"/>
    <property type="match status" value="1"/>
</dbReference>
<sequence>MSVTRVNVILGAEASAMDLRNSLNALNAQLAVQGTRLRIEQRGQSLNLRGPLPLREETSKTKVQRISLGLRADAAGLQEARESLDQVQRQLDRERFNWEDWQSKPRGSTGTGADAAIGSFEQAFFSDPRRRRAAAGSRTTWSGAYLPYLRRLRHLSGEAPLNAALLLQTLRSYEDGSRSRQQCSTALAALAQHLGLALPEDWRQEAGGYGLHRARFRQLPTDAQILEAVLRIPNPRWRLAYGLMATYGLRNHEVFFCDLSALAEHGDRVIRVLPTTKTGEHQVWPFQPEWVDRFSLTSLGSCEEALPQIQTDLRRTTLQQVGRRVSEQFRRYALPITPYDLRHAWAVRTIHIGLPDTVAARMMGHSVAIHTRTYHHWITRRDQQQAVDAALARQQA</sequence>
<dbReference type="HOGENOM" id="CLU_051798_0_0_3"/>
<feature type="domain" description="Tyr recombinase" evidence="2">
    <location>
        <begin position="212"/>
        <end position="388"/>
    </location>
</feature>
<name>Q7U5F9_PARMW</name>
<dbReference type="KEGG" id="syw:SYNW1748"/>
<accession>Q7U5F9</accession>
<keyword evidence="4" id="KW-1185">Reference proteome</keyword>
<evidence type="ECO:0000313" key="4">
    <source>
        <dbReference type="Proteomes" id="UP000001422"/>
    </source>
</evidence>
<proteinExistence type="predicted"/>
<dbReference type="GO" id="GO:0015074">
    <property type="term" value="P:DNA integration"/>
    <property type="evidence" value="ECO:0007669"/>
    <property type="project" value="InterPro"/>
</dbReference>
<protein>
    <submittedName>
        <fullName evidence="3">Phage integrase family</fullName>
    </submittedName>
</protein>